<feature type="binding site" evidence="10">
    <location>
        <position position="313"/>
    </location>
    <ligand>
        <name>acetyl-CoA</name>
        <dbReference type="ChEBI" id="CHEBI:57288"/>
    </ligand>
</feature>
<dbReference type="GO" id="GO:0000287">
    <property type="term" value="F:magnesium ion binding"/>
    <property type="evidence" value="ECO:0007669"/>
    <property type="project" value="TreeGrafter"/>
</dbReference>
<organism evidence="18 19">
    <name type="scientific">Ramlibacter tataouinensis (strain ATCC BAA-407 / DSM 14655 / LMG 21543 / TTB310)</name>
    <dbReference type="NCBI Taxonomy" id="365046"/>
    <lineage>
        <taxon>Bacteria</taxon>
        <taxon>Pseudomonadati</taxon>
        <taxon>Pseudomonadota</taxon>
        <taxon>Betaproteobacteria</taxon>
        <taxon>Burkholderiales</taxon>
        <taxon>Comamonadaceae</taxon>
        <taxon>Ramlibacter</taxon>
    </lineage>
</organism>
<keyword evidence="6 10" id="KW-0479">Metal-binding</keyword>
<feature type="domain" description="Malate synthase TIM barrel" evidence="14">
    <location>
        <begin position="338"/>
        <end position="586"/>
    </location>
</feature>
<feature type="binding site" evidence="10">
    <location>
        <position position="276"/>
    </location>
    <ligand>
        <name>acetyl-CoA</name>
        <dbReference type="ChEBI" id="CHEBI:57288"/>
    </ligand>
</feature>
<evidence type="ECO:0000256" key="11">
    <source>
        <dbReference type="NCBIfam" id="TIGR01345"/>
    </source>
</evidence>
<accession>F5Y4L7</accession>
<feature type="binding site" evidence="10">
    <location>
        <position position="464"/>
    </location>
    <ligand>
        <name>Mg(2+)</name>
        <dbReference type="ChEBI" id="CHEBI:18420"/>
    </ligand>
</feature>
<evidence type="ECO:0000256" key="10">
    <source>
        <dbReference type="HAMAP-Rule" id="MF_00641"/>
    </source>
</evidence>
<keyword evidence="8 10" id="KW-0558">Oxidation</keyword>
<feature type="binding site" evidence="10">
    <location>
        <begin position="461"/>
        <end position="464"/>
    </location>
    <ligand>
        <name>glyoxylate</name>
        <dbReference type="ChEBI" id="CHEBI:36655"/>
    </ligand>
</feature>
<reference evidence="18 19" key="2">
    <citation type="journal article" date="2011" name="PLoS ONE">
        <title>The Cyst-Dividing Bacterium Ramlibacter tataouinensis TTB310 Genome Reveals a Well-Stocked Toolbox for Adaptation to a Desert Environment.</title>
        <authorList>
            <person name="De Luca G."/>
            <person name="Barakat M."/>
            <person name="Ortet P."/>
            <person name="Fochesato S."/>
            <person name="Jourlin-Castelli C."/>
            <person name="Ansaldi M."/>
            <person name="Py B."/>
            <person name="Fichant G."/>
            <person name="Coutinho P.M."/>
            <person name="Voulhoux R."/>
            <person name="Bastien O."/>
            <person name="Marechal E."/>
            <person name="Henrissat B."/>
            <person name="Quentin Y."/>
            <person name="Noirot P."/>
            <person name="Filloux A."/>
            <person name="Mejean V."/>
            <person name="Dubow M.S."/>
            <person name="Barras F."/>
            <person name="Barbe V."/>
            <person name="Weissenbach J."/>
            <person name="Mihalcescu I."/>
            <person name="Vermeglio A."/>
            <person name="Achouak W."/>
            <person name="Heulin T."/>
        </authorList>
    </citation>
    <scope>NUCLEOTIDE SEQUENCE [LARGE SCALE GENOMIC DNA]</scope>
    <source>
        <strain evidence="19">ATCC BAA-407 / DSM 14655 / LMG 21543 / TTB310</strain>
    </source>
</reference>
<evidence type="ECO:0000256" key="2">
    <source>
        <dbReference type="ARBA" id="ARBA00022435"/>
    </source>
</evidence>
<feature type="domain" description="Malate synthase G alpha-beta insertion" evidence="16">
    <location>
        <begin position="160"/>
        <end position="235"/>
    </location>
</feature>
<dbReference type="GO" id="GO:0005829">
    <property type="term" value="C:cytosol"/>
    <property type="evidence" value="ECO:0007669"/>
    <property type="project" value="TreeGrafter"/>
</dbReference>
<dbReference type="GO" id="GO:0006099">
    <property type="term" value="P:tricarboxylic acid cycle"/>
    <property type="evidence" value="ECO:0007669"/>
    <property type="project" value="UniProtKB-KW"/>
</dbReference>
<keyword evidence="2 10" id="KW-0329">Glyoxylate bypass</keyword>
<keyword evidence="19" id="KW-1185">Reference proteome</keyword>
<dbReference type="EC" id="2.3.3.9" evidence="10 11"/>
<evidence type="ECO:0000256" key="12">
    <source>
        <dbReference type="PIRSR" id="PIRSR601465-50"/>
    </source>
</evidence>
<dbReference type="InterPro" id="IPR048355">
    <property type="entry name" value="MS_C"/>
</dbReference>
<dbReference type="Pfam" id="PF01274">
    <property type="entry name" value="MS_TIM-barrel"/>
    <property type="match status" value="1"/>
</dbReference>
<evidence type="ECO:0000256" key="3">
    <source>
        <dbReference type="ARBA" id="ARBA00022490"/>
    </source>
</evidence>
<dbReference type="NCBIfam" id="NF002825">
    <property type="entry name" value="PRK02999.1"/>
    <property type="match status" value="1"/>
</dbReference>
<proteinExistence type="inferred from homology"/>
<dbReference type="NCBIfam" id="TIGR01345">
    <property type="entry name" value="malate_syn_G"/>
    <property type="match status" value="1"/>
</dbReference>
<dbReference type="InterPro" id="IPR044856">
    <property type="entry name" value="Malate_synth_C_sf"/>
</dbReference>
<feature type="binding site" evidence="10">
    <location>
        <position position="118"/>
    </location>
    <ligand>
        <name>acetyl-CoA</name>
        <dbReference type="ChEBI" id="CHEBI:57288"/>
    </ligand>
</feature>
<feature type="binding site" evidence="10">
    <location>
        <begin position="125"/>
        <end position="126"/>
    </location>
    <ligand>
        <name>acetyl-CoA</name>
        <dbReference type="ChEBI" id="CHEBI:57288"/>
    </ligand>
</feature>
<evidence type="ECO:0000256" key="7">
    <source>
        <dbReference type="ARBA" id="ARBA00022842"/>
    </source>
</evidence>
<evidence type="ECO:0000256" key="4">
    <source>
        <dbReference type="ARBA" id="ARBA00022532"/>
    </source>
</evidence>
<dbReference type="Gene3D" id="1.20.1220.12">
    <property type="entry name" value="Malate synthase, domain III"/>
    <property type="match status" value="1"/>
</dbReference>
<keyword evidence="4 10" id="KW-0816">Tricarboxylic acid cycle</keyword>
<dbReference type="InterPro" id="IPR048357">
    <property type="entry name" value="MSG_insertion"/>
</dbReference>
<comment type="subcellular location">
    <subcellularLocation>
        <location evidence="10 13">Cytoplasm</location>
    </subcellularLocation>
</comment>
<keyword evidence="3 10" id="KW-0963">Cytoplasm</keyword>
<evidence type="ECO:0000256" key="1">
    <source>
        <dbReference type="ARBA" id="ARBA00001946"/>
    </source>
</evidence>
<dbReference type="HOGENOM" id="CLU_028446_1_0_4"/>
<evidence type="ECO:0000256" key="5">
    <source>
        <dbReference type="ARBA" id="ARBA00022679"/>
    </source>
</evidence>
<feature type="modified residue" description="Cysteine sulfenic acid (-SOH)" evidence="10">
    <location>
        <position position="626"/>
    </location>
</feature>
<evidence type="ECO:0000259" key="16">
    <source>
        <dbReference type="Pfam" id="PF20658"/>
    </source>
</evidence>
<dbReference type="InterPro" id="IPR006253">
    <property type="entry name" value="Malate_synthG"/>
</dbReference>
<evidence type="ECO:0000259" key="15">
    <source>
        <dbReference type="Pfam" id="PF20656"/>
    </source>
</evidence>
<comment type="cofactor">
    <cofactor evidence="1 10">
        <name>Mg(2+)</name>
        <dbReference type="ChEBI" id="CHEBI:18420"/>
    </cofactor>
</comment>
<dbReference type="GO" id="GO:0004474">
    <property type="term" value="F:malate synthase activity"/>
    <property type="evidence" value="ECO:0007669"/>
    <property type="project" value="UniProtKB-UniRule"/>
</dbReference>
<dbReference type="Pfam" id="PF20658">
    <property type="entry name" value="MSG_insertion"/>
    <property type="match status" value="1"/>
</dbReference>
<dbReference type="PANTHER" id="PTHR42739:SF1">
    <property type="entry name" value="MALATE SYNTHASE G"/>
    <property type="match status" value="1"/>
</dbReference>
<feature type="active site" description="Proton acceptor" evidence="10 12">
    <location>
        <position position="341"/>
    </location>
</feature>
<feature type="domain" description="Malate synthase N-terminal" evidence="15">
    <location>
        <begin position="17"/>
        <end position="76"/>
    </location>
</feature>
<comment type="pathway">
    <text evidence="10 13">Carbohydrate metabolism; glyoxylate cycle; (S)-malate from isocitrate: step 2/2.</text>
</comment>
<dbReference type="EMBL" id="CP000245">
    <property type="protein sequence ID" value="AEG91335.1"/>
    <property type="molecule type" value="Genomic_DNA"/>
</dbReference>
<dbReference type="RefSeq" id="WP_013899568.1">
    <property type="nucleotide sequence ID" value="NC_015677.1"/>
</dbReference>
<dbReference type="GO" id="GO:0006097">
    <property type="term" value="P:glyoxylate cycle"/>
    <property type="evidence" value="ECO:0007669"/>
    <property type="project" value="UniProtKB-UniRule"/>
</dbReference>
<feature type="binding site" evidence="10">
    <location>
        <position position="341"/>
    </location>
    <ligand>
        <name>glyoxylate</name>
        <dbReference type="ChEBI" id="CHEBI:36655"/>
    </ligand>
</feature>
<dbReference type="InterPro" id="IPR046363">
    <property type="entry name" value="MS_N_TIM-barrel_dom"/>
</dbReference>
<keyword evidence="7 10" id="KW-0460">Magnesium</keyword>
<protein>
    <recommendedName>
        <fullName evidence="10 11">Malate synthase G</fullName>
        <ecNumber evidence="10 11">2.3.3.9</ecNumber>
    </recommendedName>
</protein>
<comment type="subunit">
    <text evidence="10">Monomer.</text>
</comment>
<keyword evidence="5 10" id="KW-0808">Transferase</keyword>
<dbReference type="PANTHER" id="PTHR42739">
    <property type="entry name" value="MALATE SYNTHASE G"/>
    <property type="match status" value="1"/>
</dbReference>
<comment type="caution">
    <text evidence="10">Lacks conserved residue(s) required for the propagation of feature annotation.</text>
</comment>
<dbReference type="Pfam" id="PF20656">
    <property type="entry name" value="MS_N"/>
    <property type="match status" value="1"/>
</dbReference>
<dbReference type="KEGG" id="rta:Rta_02700"/>
<dbReference type="InterPro" id="IPR048356">
    <property type="entry name" value="MS_N"/>
</dbReference>
<dbReference type="Pfam" id="PF20659">
    <property type="entry name" value="MS_C"/>
    <property type="match status" value="1"/>
</dbReference>
<dbReference type="HAMAP" id="MF_00641">
    <property type="entry name" value="Malate_synth_G"/>
    <property type="match status" value="1"/>
</dbReference>
<comment type="catalytic activity">
    <reaction evidence="9 10 13">
        <text>glyoxylate + acetyl-CoA + H2O = (S)-malate + CoA + H(+)</text>
        <dbReference type="Rhea" id="RHEA:18181"/>
        <dbReference type="ChEBI" id="CHEBI:15377"/>
        <dbReference type="ChEBI" id="CHEBI:15378"/>
        <dbReference type="ChEBI" id="CHEBI:15589"/>
        <dbReference type="ChEBI" id="CHEBI:36655"/>
        <dbReference type="ChEBI" id="CHEBI:57287"/>
        <dbReference type="ChEBI" id="CHEBI:57288"/>
        <dbReference type="EC" id="2.3.3.9"/>
    </reaction>
</comment>
<evidence type="ECO:0000259" key="17">
    <source>
        <dbReference type="Pfam" id="PF20659"/>
    </source>
</evidence>
<dbReference type="InterPro" id="IPR001465">
    <property type="entry name" value="Malate_synthase_TIM"/>
</dbReference>
<dbReference type="OrthoDB" id="9762054at2"/>
<dbReference type="PATRIC" id="fig|365046.3.peg.279"/>
<dbReference type="eggNOG" id="COG2225">
    <property type="taxonomic scope" value="Bacteria"/>
</dbReference>
<evidence type="ECO:0000313" key="18">
    <source>
        <dbReference type="EMBL" id="AEG91335.1"/>
    </source>
</evidence>
<feature type="active site" description="Proton donor" evidence="10 12">
    <location>
        <position position="640"/>
    </location>
</feature>
<gene>
    <name evidence="10 18" type="primary">glcB</name>
    <name evidence="18" type="ordered locus">Rta_02700</name>
</gene>
<dbReference type="AlphaFoldDB" id="F5Y4L7"/>
<feature type="binding site" evidence="10">
    <location>
        <position position="436"/>
    </location>
    <ligand>
        <name>Mg(2+)</name>
        <dbReference type="ChEBI" id="CHEBI:18420"/>
    </ligand>
</feature>
<evidence type="ECO:0000256" key="9">
    <source>
        <dbReference type="ARBA" id="ARBA00047918"/>
    </source>
</evidence>
<dbReference type="STRING" id="365046.Rta_02700"/>
<dbReference type="Proteomes" id="UP000008385">
    <property type="component" value="Chromosome"/>
</dbReference>
<evidence type="ECO:0000313" key="19">
    <source>
        <dbReference type="Proteomes" id="UP000008385"/>
    </source>
</evidence>
<feature type="binding site" evidence="10">
    <location>
        <position position="545"/>
    </location>
    <ligand>
        <name>acetyl-CoA</name>
        <dbReference type="ChEBI" id="CHEBI:57288"/>
    </ligand>
</feature>
<feature type="binding site" evidence="10">
    <location>
        <position position="436"/>
    </location>
    <ligand>
        <name>glyoxylate</name>
        <dbReference type="ChEBI" id="CHEBI:36655"/>
    </ligand>
</feature>
<evidence type="ECO:0000256" key="6">
    <source>
        <dbReference type="ARBA" id="ARBA00022723"/>
    </source>
</evidence>
<comment type="function">
    <text evidence="10">Involved in the glycolate utilization. Catalyzes the condensation and subsequent hydrolysis of acetyl-coenzyme A (acetyl-CoA) and glyoxylate to form malate and CoA.</text>
</comment>
<feature type="domain" description="Malate synthase C-terminal" evidence="17">
    <location>
        <begin position="600"/>
        <end position="681"/>
    </location>
</feature>
<name>F5Y4L7_RAMTT</name>
<sequence length="732" mass="79813">MTARTQIHGLQVDGQLARFIDEQVLPGTGVDRAAFWKGFDAIVHELAPRNAALLAERDRLQAELDGWHRAHPGPVRDMAGYRGFLEKIGYLVPQPRGVKATTANVDAELALQAGPQLVVPILNARYALNAANARWGSLYDALYGTDALPETGGADRGPGYNEVRGARVIEYARHVLDRTAPLQQGSHVDSTGYQVEGGQLVVALRGGKASRLQDPAQFIGYQGEPAQPSSVLLRHHGLHLDIRIDRTHRIGATDPAGVSDLVLESALSTILDLEDSIAAVDAQDKLLAYANWLGILKGTLTEQVSKGGRSFTRGLNGDRVYRSPRGDGEVRLHGRSLLFLRNVGHLMTNPAILWGPQAKEIPEGIMDAVVTTAIALHDLQGRGANGIRNSRTGSVYIVKPKMHGPKEVAFASELFGRVEQLLGLPANTVKLGIMDEERRTSVNLQACIAEAAARVAFINTGFLDRTGDEMHTAMLAGPMLRKGDMKSSAWIQAYEKNNVLVGLSCGLRGRAQIGKGMWAMPDLMAAMLEQKIAHPKAGANTAWVPSPTAATLHALHYHQVDVSQVQQELEKTDAQAQRESLLAGLLTIPVVPEAKWSPQERQQELDNNVQGILGYVVRWIDQGVGCSKVPDIHNVGLMEDRATLRISSQHIANWLEHGVVTREQVLQTFQRMAAVVDRQNAGDPLYRPMAGHWDSSHAYRAALDLVFKGKEQPSGYTEPLLHAWRLKVKSAG</sequence>
<comment type="similarity">
    <text evidence="10 13">Belongs to the malate synthase family. GlcB subfamily.</text>
</comment>
<dbReference type="Gene3D" id="3.20.20.360">
    <property type="entry name" value="Malate synthase, domain 3"/>
    <property type="match status" value="2"/>
</dbReference>
<dbReference type="GO" id="GO:0009436">
    <property type="term" value="P:glyoxylate catabolic process"/>
    <property type="evidence" value="ECO:0007669"/>
    <property type="project" value="TreeGrafter"/>
</dbReference>
<dbReference type="UniPathway" id="UPA00703">
    <property type="reaction ID" value="UER00720"/>
</dbReference>
<evidence type="ECO:0000259" key="14">
    <source>
        <dbReference type="Pfam" id="PF01274"/>
    </source>
</evidence>
<dbReference type="InterPro" id="IPR011076">
    <property type="entry name" value="Malate_synth_sf"/>
</dbReference>
<evidence type="ECO:0000256" key="13">
    <source>
        <dbReference type="RuleBase" id="RU003572"/>
    </source>
</evidence>
<dbReference type="SUPFAM" id="SSF51645">
    <property type="entry name" value="Malate synthase G"/>
    <property type="match status" value="1"/>
</dbReference>
<evidence type="ECO:0000256" key="8">
    <source>
        <dbReference type="ARBA" id="ARBA00023097"/>
    </source>
</evidence>
<reference evidence="19" key="1">
    <citation type="submission" date="2006-01" db="EMBL/GenBank/DDBJ databases">
        <title>Genome of the cyst-dividing bacterium Ramlibacter tataouinensis.</title>
        <authorList>
            <person name="Barakat M."/>
            <person name="Ortet P."/>
            <person name="De Luca G."/>
            <person name="Jourlin-Castelli C."/>
            <person name="Ansaldi M."/>
            <person name="Py B."/>
            <person name="Fichant G."/>
            <person name="Coutinho P."/>
            <person name="Voulhoux R."/>
            <person name="Bastien O."/>
            <person name="Roy S."/>
            <person name="Marechal E."/>
            <person name="Henrissat B."/>
            <person name="Quentin Y."/>
            <person name="Noirot P."/>
            <person name="Filloux A."/>
            <person name="Mejean V."/>
            <person name="DuBow M."/>
            <person name="Barras F."/>
            <person name="Heulin T."/>
        </authorList>
    </citation>
    <scope>NUCLEOTIDE SEQUENCE [LARGE SCALE GENOMIC DNA]</scope>
    <source>
        <strain evidence="19">ATCC BAA-407 / DSM 14655 / LMG 21543 / TTB310</strain>
    </source>
</reference>